<evidence type="ECO:0000313" key="2">
    <source>
        <dbReference type="Proteomes" id="UP000580861"/>
    </source>
</evidence>
<keyword evidence="2" id="KW-1185">Reference proteome</keyword>
<evidence type="ECO:0008006" key="3">
    <source>
        <dbReference type="Google" id="ProtNLM"/>
    </source>
</evidence>
<reference evidence="1 2" key="1">
    <citation type="submission" date="2020-08" db="EMBL/GenBank/DDBJ databases">
        <title>Sequencing the genomes of 1000 actinobacteria strains.</title>
        <authorList>
            <person name="Klenk H.-P."/>
        </authorList>
    </citation>
    <scope>NUCLEOTIDE SEQUENCE [LARGE SCALE GENOMIC DNA]</scope>
    <source>
        <strain evidence="1 2">DSM 45272</strain>
    </source>
</reference>
<dbReference type="InterPro" id="IPR031876">
    <property type="entry name" value="DUF4760"/>
</dbReference>
<gene>
    <name evidence="1" type="ORF">HDA45_000640</name>
</gene>
<proteinExistence type="predicted"/>
<organism evidence="1 2">
    <name type="scientific">Amycolatopsis umgeniensis</name>
    <dbReference type="NCBI Taxonomy" id="336628"/>
    <lineage>
        <taxon>Bacteria</taxon>
        <taxon>Bacillati</taxon>
        <taxon>Actinomycetota</taxon>
        <taxon>Actinomycetes</taxon>
        <taxon>Pseudonocardiales</taxon>
        <taxon>Pseudonocardiaceae</taxon>
        <taxon>Amycolatopsis</taxon>
    </lineage>
</organism>
<protein>
    <recommendedName>
        <fullName evidence="3">DUF4760 domain-containing protein</fullName>
    </recommendedName>
</protein>
<evidence type="ECO:0000313" key="1">
    <source>
        <dbReference type="EMBL" id="MBB5850553.1"/>
    </source>
</evidence>
<dbReference type="Proteomes" id="UP000580861">
    <property type="component" value="Unassembled WGS sequence"/>
</dbReference>
<name>A0A841AUC9_9PSEU</name>
<dbReference type="AlphaFoldDB" id="A0A841AUC9"/>
<dbReference type="Pfam" id="PF15956">
    <property type="entry name" value="DUF4760"/>
    <property type="match status" value="1"/>
</dbReference>
<comment type="caution">
    <text evidence="1">The sequence shown here is derived from an EMBL/GenBank/DDBJ whole genome shotgun (WGS) entry which is preliminary data.</text>
</comment>
<dbReference type="RefSeq" id="WP_184891800.1">
    <property type="nucleotide sequence ID" value="NZ_JACHMX010000001.1"/>
</dbReference>
<sequence length="181" mass="21362">MQMIAALISVLAAAIAFGQVHLMRNTAHGELLNEMLRWQGAQGLRDNRARMYGIASKPFETWTAEEYRCVERVSTVLDQIGFLVKHRYVTMRAFLTWHSQVVLCFQIAHPLISYRRSEENVPELFLNFEWLARWSLEATRRRAWWHKRGWRRLQERTSTLTTTFDLAEISSTRRTDEPPRP</sequence>
<accession>A0A841AUC9</accession>
<dbReference type="EMBL" id="JACHMX010000001">
    <property type="protein sequence ID" value="MBB5850553.1"/>
    <property type="molecule type" value="Genomic_DNA"/>
</dbReference>